<evidence type="ECO:0000313" key="1">
    <source>
        <dbReference type="EMBL" id="MFC0249917.1"/>
    </source>
</evidence>
<dbReference type="EMBL" id="JBHLWH010000045">
    <property type="protein sequence ID" value="MFC0249917.1"/>
    <property type="molecule type" value="Genomic_DNA"/>
</dbReference>
<evidence type="ECO:0000313" key="2">
    <source>
        <dbReference type="Proteomes" id="UP001589766"/>
    </source>
</evidence>
<dbReference type="RefSeq" id="WP_378043213.1">
    <property type="nucleotide sequence ID" value="NZ_JBHLWH010000045.1"/>
</dbReference>
<accession>A0ABV6F949</accession>
<organism evidence="1 2">
    <name type="scientific">Citricoccus parietis</name>
    <dbReference type="NCBI Taxonomy" id="592307"/>
    <lineage>
        <taxon>Bacteria</taxon>
        <taxon>Bacillati</taxon>
        <taxon>Actinomycetota</taxon>
        <taxon>Actinomycetes</taxon>
        <taxon>Micrococcales</taxon>
        <taxon>Micrococcaceae</taxon>
        <taxon>Citricoccus</taxon>
    </lineage>
</organism>
<evidence type="ECO:0008006" key="3">
    <source>
        <dbReference type="Google" id="ProtNLM"/>
    </source>
</evidence>
<comment type="caution">
    <text evidence="1">The sequence shown here is derived from an EMBL/GenBank/DDBJ whole genome shotgun (WGS) entry which is preliminary data.</text>
</comment>
<dbReference type="Proteomes" id="UP001589766">
    <property type="component" value="Unassembled WGS sequence"/>
</dbReference>
<protein>
    <recommendedName>
        <fullName evidence="3">SseB protein N-terminal domain-containing protein</fullName>
    </recommendedName>
</protein>
<reference evidence="1 2" key="1">
    <citation type="submission" date="2024-09" db="EMBL/GenBank/DDBJ databases">
        <authorList>
            <person name="Sun Q."/>
            <person name="Mori K."/>
        </authorList>
    </citation>
    <scope>NUCLEOTIDE SEQUENCE [LARGE SCALE GENOMIC DNA]</scope>
    <source>
        <strain evidence="1 2">CCM 7609</strain>
    </source>
</reference>
<proteinExistence type="predicted"/>
<gene>
    <name evidence="1" type="ORF">ACFFIO_15525</name>
</gene>
<keyword evidence="2" id="KW-1185">Reference proteome</keyword>
<name>A0ABV6F949_9MICC</name>
<sequence length="339" mass="36521">MLWPDTDGTGSATVDVWNHDPVLCLIATVGLEDLPLMDGILDTLVGRIPEDWEPAVPRGGPEDEFLRVDDRPVAATTGDPSDGFAESDGWDAVPLAVIQDPLLELLRHHPEGKSWGRLDSEASHQATELGLADADGLRWGQWASRVARILQGPEDTASLTAFSGEGREVRLELSRRADATVVVVPKGWSPARIGTVSATRGGEMMFRAMGVVPAFSGRLEQELVSLSDLVRRSMDPGYTLPAPLAGHQRWQDLWAHEGFGLWLVESDRSRTPASVLPLMILNAGSLGTYLVTPAGADDVTVRPIQGAQLFTLLMPDLAGFVPGPYQRQLLQGTGPETAS</sequence>